<dbReference type="OrthoDB" id="9815759at2"/>
<sequence length="382" mass="43388">MTNSQWVQSIINGEQTAPRAQYWMSFFNADTARSIAPREYHFEGMSLYEVGSEFDMTGMSHKDLDKLIAFNEYTDRIFACLGKGAAIMFGHGGPGEFFCKSIEKGDNHVIVQYETGVKSKVQFDPHFYHTFDHPVKTMDHLQKLILPDPHDPKRYAGLADNAGYLKSKGQYVVGSLNGFFSGIHYFLMDYQDTLISLITEPELIQAAVDKIGQWNLAAAENMIKAGVDGLAICDDLGSKQNLLMPPQLYRKFFKPWHKKLCDLAHSRSATVHLHSHGAIHELLDDLVDCGFDFINPFDPEEGYDIENILKNYSDKFVVVGGFPGSFWYWPLQQQDEYLNQMAALGKKYPRFIFMDSSGIPNDITAEKYLKITEMSKIARNVK</sequence>
<dbReference type="GO" id="GO:0032259">
    <property type="term" value="P:methylation"/>
    <property type="evidence" value="ECO:0007669"/>
    <property type="project" value="UniProtKB-KW"/>
</dbReference>
<dbReference type="EMBL" id="CP019646">
    <property type="protein sequence ID" value="AQQ70938.1"/>
    <property type="molecule type" value="Genomic_DNA"/>
</dbReference>
<dbReference type="InterPro" id="IPR038071">
    <property type="entry name" value="UROD/MetE-like_sf"/>
</dbReference>
<evidence type="ECO:0000313" key="3">
    <source>
        <dbReference type="Proteomes" id="UP000188181"/>
    </source>
</evidence>
<dbReference type="SUPFAM" id="SSF51726">
    <property type="entry name" value="UROD/MetE-like"/>
    <property type="match status" value="1"/>
</dbReference>
<evidence type="ECO:0000313" key="2">
    <source>
        <dbReference type="EMBL" id="AQQ70938.1"/>
    </source>
</evidence>
<dbReference type="GO" id="GO:0006779">
    <property type="term" value="P:porphyrin-containing compound biosynthetic process"/>
    <property type="evidence" value="ECO:0007669"/>
    <property type="project" value="InterPro"/>
</dbReference>
<dbReference type="GO" id="GO:0004853">
    <property type="term" value="F:uroporphyrinogen decarboxylase activity"/>
    <property type="evidence" value="ECO:0007669"/>
    <property type="project" value="InterPro"/>
</dbReference>
<dbReference type="PANTHER" id="PTHR47099:SF1">
    <property type="entry name" value="METHYLCOBAMIDE:COM METHYLTRANSFERASE MTBA"/>
    <property type="match status" value="1"/>
</dbReference>
<dbReference type="InterPro" id="IPR052024">
    <property type="entry name" value="Methanogen_methyltrans"/>
</dbReference>
<dbReference type="KEGG" id="pbas:SMSP2_01302"/>
<dbReference type="STRING" id="1851148.SMSP2_01302"/>
<keyword evidence="2" id="KW-0808">Transferase</keyword>
<evidence type="ECO:0000259" key="1">
    <source>
        <dbReference type="Pfam" id="PF01208"/>
    </source>
</evidence>
<dbReference type="PANTHER" id="PTHR47099">
    <property type="entry name" value="METHYLCOBAMIDE:COM METHYLTRANSFERASE MTBA"/>
    <property type="match status" value="1"/>
</dbReference>
<dbReference type="Pfam" id="PF01208">
    <property type="entry name" value="URO-D"/>
    <property type="match status" value="1"/>
</dbReference>
<dbReference type="GO" id="GO:0008168">
    <property type="term" value="F:methyltransferase activity"/>
    <property type="evidence" value="ECO:0007669"/>
    <property type="project" value="UniProtKB-KW"/>
</dbReference>
<proteinExistence type="predicted"/>
<dbReference type="Gene3D" id="3.20.20.210">
    <property type="match status" value="1"/>
</dbReference>
<accession>A0A1Q2MEG6</accession>
<dbReference type="RefSeq" id="WP_146683167.1">
    <property type="nucleotide sequence ID" value="NZ_CP019646.1"/>
</dbReference>
<dbReference type="Proteomes" id="UP000188181">
    <property type="component" value="Chromosome"/>
</dbReference>
<dbReference type="InterPro" id="IPR000257">
    <property type="entry name" value="Uroporphyrinogen_deCOase"/>
</dbReference>
<keyword evidence="3" id="KW-1185">Reference proteome</keyword>
<dbReference type="AlphaFoldDB" id="A0A1Q2MEG6"/>
<protein>
    <submittedName>
        <fullName evidence="2">Methylcobalamin:coenzyme M methyltransferase</fullName>
    </submittedName>
</protein>
<feature type="domain" description="Uroporphyrinogen decarboxylase (URO-D)" evidence="1">
    <location>
        <begin position="120"/>
        <end position="370"/>
    </location>
</feature>
<name>A0A1Q2MEG6_9BACT</name>
<organism evidence="2 3">
    <name type="scientific">Limihaloglobus sulfuriphilus</name>
    <dbReference type="NCBI Taxonomy" id="1851148"/>
    <lineage>
        <taxon>Bacteria</taxon>
        <taxon>Pseudomonadati</taxon>
        <taxon>Planctomycetota</taxon>
        <taxon>Phycisphaerae</taxon>
        <taxon>Sedimentisphaerales</taxon>
        <taxon>Sedimentisphaeraceae</taxon>
        <taxon>Limihaloglobus</taxon>
    </lineage>
</organism>
<gene>
    <name evidence="2" type="ORF">SMSP2_01302</name>
</gene>
<reference evidence="3" key="1">
    <citation type="submission" date="2017-02" db="EMBL/GenBank/DDBJ databases">
        <title>Comparative genomics and description of representatives of a novel lineage of planctomycetes thriving in anoxic sediments.</title>
        <authorList>
            <person name="Spring S."/>
            <person name="Bunk B."/>
            <person name="Sproer C."/>
        </authorList>
    </citation>
    <scope>NUCLEOTIDE SEQUENCE [LARGE SCALE GENOMIC DNA]</scope>
    <source>
        <strain evidence="3">SM-Chi-D1</strain>
    </source>
</reference>
<keyword evidence="2" id="KW-0489">Methyltransferase</keyword>